<dbReference type="Gene3D" id="2.60.120.590">
    <property type="entry name" value="Alpha-ketoglutarate-dependent dioxygenase AlkB-like"/>
    <property type="match status" value="1"/>
</dbReference>
<dbReference type="InterPro" id="IPR044842">
    <property type="entry name" value="ALKBH9B/ALKBH10B-like"/>
</dbReference>
<dbReference type="Proteomes" id="UP000266723">
    <property type="component" value="Unassembled WGS sequence"/>
</dbReference>
<comment type="caution">
    <text evidence="3">The sequence shown here is derived from an EMBL/GenBank/DDBJ whole genome shotgun (WGS) entry which is preliminary data.</text>
</comment>
<dbReference type="SUPFAM" id="SSF51197">
    <property type="entry name" value="Clavaminate synthase-like"/>
    <property type="match status" value="1"/>
</dbReference>
<evidence type="ECO:0000256" key="1">
    <source>
        <dbReference type="ARBA" id="ARBA00007879"/>
    </source>
</evidence>
<organism evidence="3 4">
    <name type="scientific">Brassica cretica</name>
    <name type="common">Mustard</name>
    <dbReference type="NCBI Taxonomy" id="69181"/>
    <lineage>
        <taxon>Eukaryota</taxon>
        <taxon>Viridiplantae</taxon>
        <taxon>Streptophyta</taxon>
        <taxon>Embryophyta</taxon>
        <taxon>Tracheophyta</taxon>
        <taxon>Spermatophyta</taxon>
        <taxon>Magnoliopsida</taxon>
        <taxon>eudicotyledons</taxon>
        <taxon>Gunneridae</taxon>
        <taxon>Pentapetalae</taxon>
        <taxon>rosids</taxon>
        <taxon>malvids</taxon>
        <taxon>Brassicales</taxon>
        <taxon>Brassicaceae</taxon>
        <taxon>Brassiceae</taxon>
        <taxon>Brassica</taxon>
    </lineage>
</organism>
<accession>A0ABQ7AJK7</accession>
<gene>
    <name evidence="3" type="ORF">DY000_02054932</name>
</gene>
<name>A0ABQ7AJK7_BRACR</name>
<reference evidence="3 4" key="1">
    <citation type="journal article" date="2020" name="BMC Genomics">
        <title>Intraspecific diversification of the crop wild relative Brassica cretica Lam. using demographic model selection.</title>
        <authorList>
            <person name="Kioukis A."/>
            <person name="Michalopoulou V.A."/>
            <person name="Briers L."/>
            <person name="Pirintsos S."/>
            <person name="Studholme D.J."/>
            <person name="Pavlidis P."/>
            <person name="Sarris P.F."/>
        </authorList>
    </citation>
    <scope>NUCLEOTIDE SEQUENCE [LARGE SCALE GENOMIC DNA]</scope>
    <source>
        <strain evidence="4">cv. PFS-1207/04</strain>
    </source>
</reference>
<dbReference type="PANTHER" id="PTHR31447">
    <property type="entry name" value="HYDROXYPROLINE-RICH GLYCOPROTEIN FAMILY PROTEIN-RELATED"/>
    <property type="match status" value="1"/>
</dbReference>
<dbReference type="EMBL" id="QGKV02002055">
    <property type="protein sequence ID" value="KAF3497987.1"/>
    <property type="molecule type" value="Genomic_DNA"/>
</dbReference>
<keyword evidence="4" id="KW-1185">Reference proteome</keyword>
<evidence type="ECO:0000256" key="2">
    <source>
        <dbReference type="SAM" id="MobiDB-lite"/>
    </source>
</evidence>
<proteinExistence type="inferred from homology"/>
<feature type="compositionally biased region" description="Basic and acidic residues" evidence="2">
    <location>
        <begin position="129"/>
        <end position="140"/>
    </location>
</feature>
<dbReference type="InterPro" id="IPR037151">
    <property type="entry name" value="AlkB-like_sf"/>
</dbReference>
<comment type="similarity">
    <text evidence="1">Belongs to the alkB family.</text>
</comment>
<feature type="compositionally biased region" description="Basic and acidic residues" evidence="2">
    <location>
        <begin position="152"/>
        <end position="164"/>
    </location>
</feature>
<protein>
    <recommendedName>
        <fullName evidence="5">Hydroxyproline-rich glycoprotein family protein</fullName>
    </recommendedName>
</protein>
<evidence type="ECO:0008006" key="5">
    <source>
        <dbReference type="Google" id="ProtNLM"/>
    </source>
</evidence>
<sequence>MAMPPGNVAPGNWILDGRDGFISWIRGEFAAANAIIDSLCQHLIAIGDHNEYEGVVSAIQQRQSSWSQVLYMQHFFPIADVSYALEQAAWKRQQKTMMPQRHYNSDQIGKFGGRRSGYRGGGTMVRNGHRSDSDGYKIESKLASGDKAVSVGEERRDGSEKLKSDNNLSSEQTQDEKDKECTASMAKTFVVQEMYEAKMVNVVEGLKLYDSMVDAKEVSQLTSLANNLRNAGRRGQLQKRRIEPIPSFLSDIIERLVSNQIIPVKPDACIIDFFNEGDHSQPHMFPPWFGRPVGILSLSECDLTFGRVIVSDQPGEYKGSLKLSLTPGSVLVVEGKSADLAKFAIHSIRKQRILITFTKSQPGNGLNWGPPPPLSRSPNHHNRQPKHYPVIPTTTTGVLPTPSVQPVFIAPSPPLPPPMPFPGGGVVPGATSWPLLPHTRHQAPPQPRVPIPGTGVFLPPGSAQEQVEMKTKEGACNGNAADECGGGKQVN</sequence>
<evidence type="ECO:0000313" key="3">
    <source>
        <dbReference type="EMBL" id="KAF3497987.1"/>
    </source>
</evidence>
<dbReference type="PANTHER" id="PTHR31447:SF21">
    <property type="entry name" value="HYDROXYPROLINE-RICH GLYCOPROTEIN FAMILY PROTEIN"/>
    <property type="match status" value="1"/>
</dbReference>
<feature type="region of interest" description="Disordered" evidence="2">
    <location>
        <begin position="113"/>
        <end position="180"/>
    </location>
</feature>
<evidence type="ECO:0000313" key="4">
    <source>
        <dbReference type="Proteomes" id="UP000266723"/>
    </source>
</evidence>